<reference evidence="1 2" key="1">
    <citation type="journal article" date="2019" name="Commun. Biol.">
        <title>The bagworm genome reveals a unique fibroin gene that provides high tensile strength.</title>
        <authorList>
            <person name="Kono N."/>
            <person name="Nakamura H."/>
            <person name="Ohtoshi R."/>
            <person name="Tomita M."/>
            <person name="Numata K."/>
            <person name="Arakawa K."/>
        </authorList>
    </citation>
    <scope>NUCLEOTIDE SEQUENCE [LARGE SCALE GENOMIC DNA]</scope>
</reference>
<comment type="caution">
    <text evidence="1">The sequence shown here is derived from an EMBL/GenBank/DDBJ whole genome shotgun (WGS) entry which is preliminary data.</text>
</comment>
<proteinExistence type="predicted"/>
<name>A0A4C1YP54_EUMVA</name>
<organism evidence="1 2">
    <name type="scientific">Eumeta variegata</name>
    <name type="common">Bagworm moth</name>
    <name type="synonym">Eumeta japonica</name>
    <dbReference type="NCBI Taxonomy" id="151549"/>
    <lineage>
        <taxon>Eukaryota</taxon>
        <taxon>Metazoa</taxon>
        <taxon>Ecdysozoa</taxon>
        <taxon>Arthropoda</taxon>
        <taxon>Hexapoda</taxon>
        <taxon>Insecta</taxon>
        <taxon>Pterygota</taxon>
        <taxon>Neoptera</taxon>
        <taxon>Endopterygota</taxon>
        <taxon>Lepidoptera</taxon>
        <taxon>Glossata</taxon>
        <taxon>Ditrysia</taxon>
        <taxon>Tineoidea</taxon>
        <taxon>Psychidae</taxon>
        <taxon>Oiketicinae</taxon>
        <taxon>Eumeta</taxon>
    </lineage>
</organism>
<protein>
    <submittedName>
        <fullName evidence="1">Uncharacterized protein</fullName>
    </submittedName>
</protein>
<evidence type="ECO:0000313" key="2">
    <source>
        <dbReference type="Proteomes" id="UP000299102"/>
    </source>
</evidence>
<evidence type="ECO:0000313" key="1">
    <source>
        <dbReference type="EMBL" id="GBP77938.1"/>
    </source>
</evidence>
<dbReference type="AlphaFoldDB" id="A0A4C1YP54"/>
<accession>A0A4C1YP54</accession>
<dbReference type="Proteomes" id="UP000299102">
    <property type="component" value="Unassembled WGS sequence"/>
</dbReference>
<dbReference type="EMBL" id="BGZK01001355">
    <property type="protein sequence ID" value="GBP77938.1"/>
    <property type="molecule type" value="Genomic_DNA"/>
</dbReference>
<gene>
    <name evidence="1" type="ORF">EVAR_83186_1</name>
</gene>
<keyword evidence="2" id="KW-1185">Reference proteome</keyword>
<sequence>MKTIDETNVSVIKQELDIGPTVLQTQIMSCLLPPSKQALPHIRHQLLRQLGLLPLCTVFAEPALKGEDEYYKGSLGDLSNSSSMKNMKRIDNSYRRVLGEKQCYCPTQRAQVWWHTEARAV</sequence>